<gene>
    <name evidence="2" type="ORF">NDI38_14980</name>
</gene>
<keyword evidence="1" id="KW-1133">Transmembrane helix</keyword>
<comment type="caution">
    <text evidence="2">The sequence shown here is derived from an EMBL/GenBank/DDBJ whole genome shotgun (WGS) entry which is preliminary data.</text>
</comment>
<organism evidence="2 3">
    <name type="scientific">Stenomitos frigidus AS-A4</name>
    <dbReference type="NCBI Taxonomy" id="2933935"/>
    <lineage>
        <taxon>Bacteria</taxon>
        <taxon>Bacillati</taxon>
        <taxon>Cyanobacteriota</taxon>
        <taxon>Cyanophyceae</taxon>
        <taxon>Leptolyngbyales</taxon>
        <taxon>Leptolyngbyaceae</taxon>
        <taxon>Stenomitos</taxon>
    </lineage>
</organism>
<proteinExistence type="predicted"/>
<dbReference type="EMBL" id="JAMPLM010000012">
    <property type="protein sequence ID" value="MEP1059744.1"/>
    <property type="molecule type" value="Genomic_DNA"/>
</dbReference>
<name>A0ABV0KN71_9CYAN</name>
<dbReference type="RefSeq" id="WP_190452232.1">
    <property type="nucleotide sequence ID" value="NZ_JAMPLM010000012.1"/>
</dbReference>
<protein>
    <submittedName>
        <fullName evidence="2">Uncharacterized protein</fullName>
    </submittedName>
</protein>
<evidence type="ECO:0000256" key="1">
    <source>
        <dbReference type="SAM" id="Phobius"/>
    </source>
</evidence>
<dbReference type="PROSITE" id="PS51257">
    <property type="entry name" value="PROKAR_LIPOPROTEIN"/>
    <property type="match status" value="1"/>
</dbReference>
<keyword evidence="3" id="KW-1185">Reference proteome</keyword>
<reference evidence="2 3" key="1">
    <citation type="submission" date="2022-04" db="EMBL/GenBank/DDBJ databases">
        <title>Positive selection, recombination, and allopatry shape intraspecific diversity of widespread and dominant cyanobacteria.</title>
        <authorList>
            <person name="Wei J."/>
            <person name="Shu W."/>
            <person name="Hu C."/>
        </authorList>
    </citation>
    <scope>NUCLEOTIDE SEQUENCE [LARGE SCALE GENOMIC DNA]</scope>
    <source>
        <strain evidence="2 3">AS-A4</strain>
    </source>
</reference>
<evidence type="ECO:0000313" key="2">
    <source>
        <dbReference type="EMBL" id="MEP1059744.1"/>
    </source>
</evidence>
<dbReference type="Proteomes" id="UP001476950">
    <property type="component" value="Unassembled WGS sequence"/>
</dbReference>
<evidence type="ECO:0000313" key="3">
    <source>
        <dbReference type="Proteomes" id="UP001476950"/>
    </source>
</evidence>
<sequence>MTRLRPPLSVILPASIVAVTLLFGSSIATQACPLADGKAGLSQMLRQPDVSDRSASASLPETSNRQPLDYVDVVGLSGIMGLFAIALSFKVRRSHAIEPTEAEFLNRFPQIEHPELALTSVPQEALPSHIDRELVSVR</sequence>
<feature type="transmembrane region" description="Helical" evidence="1">
    <location>
        <begin position="70"/>
        <end position="89"/>
    </location>
</feature>
<keyword evidence="1" id="KW-0472">Membrane</keyword>
<accession>A0ABV0KN71</accession>
<keyword evidence="1" id="KW-0812">Transmembrane</keyword>